<proteinExistence type="predicted"/>
<accession>A0AAP0RQZ6</accession>
<dbReference type="EMBL" id="JBBPBK010000007">
    <property type="protein sequence ID" value="KAK9280759.1"/>
    <property type="molecule type" value="Genomic_DNA"/>
</dbReference>
<comment type="caution">
    <text evidence="1">The sequence shown here is derived from an EMBL/GenBank/DDBJ whole genome shotgun (WGS) entry which is preliminary data.</text>
</comment>
<name>A0AAP0RQZ6_LIQFO</name>
<gene>
    <name evidence="1" type="ORF">L1049_003647</name>
</gene>
<evidence type="ECO:0000313" key="1">
    <source>
        <dbReference type="EMBL" id="KAK9280759.1"/>
    </source>
</evidence>
<reference evidence="1 2" key="1">
    <citation type="journal article" date="2024" name="Plant J.">
        <title>Genome sequences and population genomics reveal climatic adaptation and genomic divergence between two closely related sweetgum species.</title>
        <authorList>
            <person name="Xu W.Q."/>
            <person name="Ren C.Q."/>
            <person name="Zhang X.Y."/>
            <person name="Comes H.P."/>
            <person name="Liu X.H."/>
            <person name="Li Y.G."/>
            <person name="Kettle C.J."/>
            <person name="Jalonen R."/>
            <person name="Gaisberger H."/>
            <person name="Ma Y.Z."/>
            <person name="Qiu Y.X."/>
        </authorList>
    </citation>
    <scope>NUCLEOTIDE SEQUENCE [LARGE SCALE GENOMIC DNA]</scope>
    <source>
        <strain evidence="1">Hangzhou</strain>
    </source>
</reference>
<keyword evidence="2" id="KW-1185">Reference proteome</keyword>
<protein>
    <submittedName>
        <fullName evidence="1">Uncharacterized protein</fullName>
    </submittedName>
</protein>
<sequence>MENASFSFAYSPLESHEKDVVMIAKHDHLFELEDWGEMDSLCSEYGSYQYNVAEKGVRLSIDQQQKQHQKPISNYSVFDDFHIRDVSPPIQTTQESGKLENIQTGISDFVGPKKERSVPRVLIVELK</sequence>
<dbReference type="AlphaFoldDB" id="A0AAP0RQZ6"/>
<organism evidence="1 2">
    <name type="scientific">Liquidambar formosana</name>
    <name type="common">Formosan gum</name>
    <dbReference type="NCBI Taxonomy" id="63359"/>
    <lineage>
        <taxon>Eukaryota</taxon>
        <taxon>Viridiplantae</taxon>
        <taxon>Streptophyta</taxon>
        <taxon>Embryophyta</taxon>
        <taxon>Tracheophyta</taxon>
        <taxon>Spermatophyta</taxon>
        <taxon>Magnoliopsida</taxon>
        <taxon>eudicotyledons</taxon>
        <taxon>Gunneridae</taxon>
        <taxon>Pentapetalae</taxon>
        <taxon>Saxifragales</taxon>
        <taxon>Altingiaceae</taxon>
        <taxon>Liquidambar</taxon>
    </lineage>
</organism>
<evidence type="ECO:0000313" key="2">
    <source>
        <dbReference type="Proteomes" id="UP001415857"/>
    </source>
</evidence>
<dbReference type="Proteomes" id="UP001415857">
    <property type="component" value="Unassembled WGS sequence"/>
</dbReference>